<dbReference type="GO" id="GO:1990429">
    <property type="term" value="C:peroxisomal importomer complex"/>
    <property type="evidence" value="ECO:0007669"/>
    <property type="project" value="TreeGrafter"/>
</dbReference>
<evidence type="ECO:0000256" key="9">
    <source>
        <dbReference type="ARBA" id="ARBA00023140"/>
    </source>
</evidence>
<sequence length="348" mass="39126">MDPPVLPPRPKEFMRSGNEVVNGVYSYNPTFGYGGINNPYNIGYNNMHSLNNMPNLYNSGAAYNYGNAVPESNFVRLAEESSRGAFQSIESIVNAVASVAHMLSSTHNALFSSFRAVIGVVEQFSKLKVQLTGVLETFFIFKIIKRLWKYILVKFELLPESSLINDKVWKEPQRPLKANEWITQELGGQSKNGVVNWPALLFWIIAIGGPWLIYKFVNRMVTTIEESRKWATGSGDHYTATGLYNFQGNSSNHELSFNKGDSLRVAPKNQQPPIRGWLLASSEDGTRIGLVPINYIKLERKTTSPPTLQNAQDNLFDKIKENSIRKDELYKSAFMSPQINNVSTSEST</sequence>
<protein>
    <recommendedName>
        <fullName evidence="11">Peroxisomal membrane protein PEX13</fullName>
    </recommendedName>
    <alternativeName>
        <fullName evidence="10">Peroxin-13</fullName>
    </alternativeName>
</protein>
<dbReference type="AlphaFoldDB" id="A0A0K0EVM7"/>
<dbReference type="InterPro" id="IPR035463">
    <property type="entry name" value="Pex13"/>
</dbReference>
<evidence type="ECO:0000256" key="10">
    <source>
        <dbReference type="ARBA" id="ARBA00029693"/>
    </source>
</evidence>
<evidence type="ECO:0000256" key="1">
    <source>
        <dbReference type="ARBA" id="ARBA00006033"/>
    </source>
</evidence>
<dbReference type="PANTHER" id="PTHR19332">
    <property type="entry name" value="PEROXISOMAL MEMBRANE PROTEIN PEX13"/>
    <property type="match status" value="1"/>
</dbReference>
<dbReference type="Gene3D" id="2.30.30.40">
    <property type="entry name" value="SH3 Domains"/>
    <property type="match status" value="1"/>
</dbReference>
<dbReference type="PROSITE" id="PS50002">
    <property type="entry name" value="SH3"/>
    <property type="match status" value="1"/>
</dbReference>
<name>A0A0K0EVM7_STRVS</name>
<dbReference type="GO" id="GO:0016560">
    <property type="term" value="P:protein import into peroxisome matrix, docking"/>
    <property type="evidence" value="ECO:0007669"/>
    <property type="project" value="InterPro"/>
</dbReference>
<dbReference type="STRING" id="75913.A0A0K0EVM7"/>
<evidence type="ECO:0000256" key="4">
    <source>
        <dbReference type="ARBA" id="ARBA00022692"/>
    </source>
</evidence>
<organism evidence="15 16">
    <name type="scientific">Strongyloides venezuelensis</name>
    <name type="common">Threadworm</name>
    <dbReference type="NCBI Taxonomy" id="75913"/>
    <lineage>
        <taxon>Eukaryota</taxon>
        <taxon>Metazoa</taxon>
        <taxon>Ecdysozoa</taxon>
        <taxon>Nematoda</taxon>
        <taxon>Chromadorea</taxon>
        <taxon>Rhabditida</taxon>
        <taxon>Tylenchina</taxon>
        <taxon>Panagrolaimomorpha</taxon>
        <taxon>Strongyloidoidea</taxon>
        <taxon>Strongyloididae</taxon>
        <taxon>Strongyloides</taxon>
    </lineage>
</organism>
<dbReference type="SUPFAM" id="SSF50044">
    <property type="entry name" value="SH3-domain"/>
    <property type="match status" value="1"/>
</dbReference>
<keyword evidence="6" id="KW-1133">Transmembrane helix</keyword>
<keyword evidence="5" id="KW-0653">Protein transport</keyword>
<dbReference type="InterPro" id="IPR001452">
    <property type="entry name" value="SH3_domain"/>
</dbReference>
<keyword evidence="2 13" id="KW-0728">SH3 domain</keyword>
<comment type="similarity">
    <text evidence="1">Belongs to the peroxin-13 family.</text>
</comment>
<evidence type="ECO:0000256" key="12">
    <source>
        <dbReference type="ARBA" id="ARBA00046271"/>
    </source>
</evidence>
<evidence type="ECO:0000256" key="7">
    <source>
        <dbReference type="ARBA" id="ARBA00023010"/>
    </source>
</evidence>
<dbReference type="InterPro" id="IPR036028">
    <property type="entry name" value="SH3-like_dom_sf"/>
</dbReference>
<proteinExistence type="inferred from homology"/>
<evidence type="ECO:0000256" key="11">
    <source>
        <dbReference type="ARBA" id="ARBA00034535"/>
    </source>
</evidence>
<reference evidence="16" key="2">
    <citation type="submission" date="2015-08" db="UniProtKB">
        <authorList>
            <consortium name="WormBaseParasite"/>
        </authorList>
    </citation>
    <scope>IDENTIFICATION</scope>
</reference>
<dbReference type="Pfam" id="PF14604">
    <property type="entry name" value="SH3_9"/>
    <property type="match status" value="1"/>
</dbReference>
<keyword evidence="7" id="KW-0811">Translocation</keyword>
<feature type="domain" description="SH3" evidence="14">
    <location>
        <begin position="235"/>
        <end position="301"/>
    </location>
</feature>
<dbReference type="CDD" id="cd11864">
    <property type="entry name" value="SH3_PEX13_eumet"/>
    <property type="match status" value="1"/>
</dbReference>
<dbReference type="PANTHER" id="PTHR19332:SF1">
    <property type="entry name" value="PEROXISOMAL MEMBRANE PROTEIN PEX13"/>
    <property type="match status" value="1"/>
</dbReference>
<keyword evidence="4" id="KW-0812">Transmembrane</keyword>
<comment type="subcellular location">
    <subcellularLocation>
        <location evidence="12">Peroxisome membrane</location>
    </subcellularLocation>
</comment>
<dbReference type="WBParaSite" id="SVE_0057700.1">
    <property type="protein sequence ID" value="SVE_0057700.1"/>
    <property type="gene ID" value="SVE_0057700"/>
</dbReference>
<evidence type="ECO:0000256" key="2">
    <source>
        <dbReference type="ARBA" id="ARBA00022443"/>
    </source>
</evidence>
<evidence type="ECO:0000259" key="14">
    <source>
        <dbReference type="PROSITE" id="PS50002"/>
    </source>
</evidence>
<evidence type="ECO:0000256" key="13">
    <source>
        <dbReference type="PROSITE-ProRule" id="PRU00192"/>
    </source>
</evidence>
<dbReference type="Pfam" id="PF04088">
    <property type="entry name" value="Peroxin-13_N"/>
    <property type="match status" value="1"/>
</dbReference>
<accession>A0A0K0EVM7</accession>
<dbReference type="GO" id="GO:0005778">
    <property type="term" value="C:peroxisomal membrane"/>
    <property type="evidence" value="ECO:0007669"/>
    <property type="project" value="UniProtKB-SubCell"/>
</dbReference>
<evidence type="ECO:0000313" key="15">
    <source>
        <dbReference type="Proteomes" id="UP000035680"/>
    </source>
</evidence>
<keyword evidence="8" id="KW-0472">Membrane</keyword>
<keyword evidence="3" id="KW-0813">Transport</keyword>
<evidence type="ECO:0000256" key="8">
    <source>
        <dbReference type="ARBA" id="ARBA00023136"/>
    </source>
</evidence>
<dbReference type="InterPro" id="IPR007223">
    <property type="entry name" value="Peroxin-13_N"/>
</dbReference>
<dbReference type="SMART" id="SM00326">
    <property type="entry name" value="SH3"/>
    <property type="match status" value="1"/>
</dbReference>
<dbReference type="Proteomes" id="UP000035680">
    <property type="component" value="Unassembled WGS sequence"/>
</dbReference>
<evidence type="ECO:0000256" key="6">
    <source>
        <dbReference type="ARBA" id="ARBA00022989"/>
    </source>
</evidence>
<keyword evidence="15" id="KW-1185">Reference proteome</keyword>
<evidence type="ECO:0000313" key="16">
    <source>
        <dbReference type="WBParaSite" id="SVE_0057700.1"/>
    </source>
</evidence>
<reference evidence="15" key="1">
    <citation type="submission" date="2014-07" db="EMBL/GenBank/DDBJ databases">
        <authorList>
            <person name="Martin A.A"/>
            <person name="De Silva N."/>
        </authorList>
    </citation>
    <scope>NUCLEOTIDE SEQUENCE</scope>
</reference>
<evidence type="ECO:0000256" key="3">
    <source>
        <dbReference type="ARBA" id="ARBA00022448"/>
    </source>
</evidence>
<evidence type="ECO:0000256" key="5">
    <source>
        <dbReference type="ARBA" id="ARBA00022927"/>
    </source>
</evidence>
<keyword evidence="9" id="KW-0576">Peroxisome</keyword>